<dbReference type="OrthoDB" id="9789438at2"/>
<dbReference type="Gene3D" id="2.40.10.220">
    <property type="entry name" value="predicted glycosyltransferase like domains"/>
    <property type="match status" value="1"/>
</dbReference>
<name>A0A1W1I710_9BACT</name>
<dbReference type="AlphaFoldDB" id="A0A1W1I710"/>
<protein>
    <recommendedName>
        <fullName evidence="1">PilZ domain-containing protein</fullName>
    </recommendedName>
</protein>
<sequence length="120" mass="13658">MINQIESIDPVKELRRTPRLRIPVPFACSFSRLGLSRWRFGDRGGHGVVFDLSVKGARVMSPLLVKEGDELAISIRLPNHPTTMSLDATVRWQQEHMFGLEFGTIPQGSETRLRKYLARI</sequence>
<keyword evidence="3" id="KW-1185">Reference proteome</keyword>
<organism evidence="2 3">
    <name type="scientific">Nitrospira japonica</name>
    <dbReference type="NCBI Taxonomy" id="1325564"/>
    <lineage>
        <taxon>Bacteria</taxon>
        <taxon>Pseudomonadati</taxon>
        <taxon>Nitrospirota</taxon>
        <taxon>Nitrospiria</taxon>
        <taxon>Nitrospirales</taxon>
        <taxon>Nitrospiraceae</taxon>
        <taxon>Nitrospira</taxon>
    </lineage>
</organism>
<dbReference type="RefSeq" id="WP_155970135.1">
    <property type="nucleotide sequence ID" value="NZ_LT828648.1"/>
</dbReference>
<accession>A0A1W1I710</accession>
<evidence type="ECO:0000313" key="2">
    <source>
        <dbReference type="EMBL" id="SLM48784.1"/>
    </source>
</evidence>
<dbReference type="KEGG" id="nja:NSJP_2617"/>
<dbReference type="InterPro" id="IPR009875">
    <property type="entry name" value="PilZ_domain"/>
</dbReference>
<feature type="domain" description="PilZ" evidence="1">
    <location>
        <begin position="14"/>
        <end position="118"/>
    </location>
</feature>
<reference evidence="2 3" key="1">
    <citation type="submission" date="2017-03" db="EMBL/GenBank/DDBJ databases">
        <authorList>
            <person name="Afonso C.L."/>
            <person name="Miller P.J."/>
            <person name="Scott M.A."/>
            <person name="Spackman E."/>
            <person name="Goraichik I."/>
            <person name="Dimitrov K.M."/>
            <person name="Suarez D.L."/>
            <person name="Swayne D.E."/>
        </authorList>
    </citation>
    <scope>NUCLEOTIDE SEQUENCE [LARGE SCALE GENOMIC DNA]</scope>
    <source>
        <strain evidence="2">Genome sequencing of Nitrospira japonica strain NJ11</strain>
    </source>
</reference>
<dbReference type="SUPFAM" id="SSF141371">
    <property type="entry name" value="PilZ domain-like"/>
    <property type="match status" value="1"/>
</dbReference>
<proteinExistence type="predicted"/>
<dbReference type="GO" id="GO:0035438">
    <property type="term" value="F:cyclic-di-GMP binding"/>
    <property type="evidence" value="ECO:0007669"/>
    <property type="project" value="InterPro"/>
</dbReference>
<gene>
    <name evidence="2" type="ORF">NSJP_2617</name>
</gene>
<dbReference type="Pfam" id="PF07238">
    <property type="entry name" value="PilZ"/>
    <property type="match status" value="1"/>
</dbReference>
<dbReference type="EMBL" id="LT828648">
    <property type="protein sequence ID" value="SLM48784.1"/>
    <property type="molecule type" value="Genomic_DNA"/>
</dbReference>
<evidence type="ECO:0000313" key="3">
    <source>
        <dbReference type="Proteomes" id="UP000192042"/>
    </source>
</evidence>
<evidence type="ECO:0000259" key="1">
    <source>
        <dbReference type="Pfam" id="PF07238"/>
    </source>
</evidence>
<dbReference type="STRING" id="1325564.NSJP_2617"/>
<dbReference type="Proteomes" id="UP000192042">
    <property type="component" value="Chromosome I"/>
</dbReference>